<evidence type="ECO:0000313" key="3">
    <source>
        <dbReference type="Proteomes" id="UP000886602"/>
    </source>
</evidence>
<reference evidence="2" key="1">
    <citation type="submission" date="2020-10" db="EMBL/GenBank/DDBJ databases">
        <title>Connecting structure to function with the recovery of over 1000 high-quality activated sludge metagenome-assembled genomes encoding full-length rRNA genes using long-read sequencing.</title>
        <authorList>
            <person name="Singleton C.M."/>
            <person name="Petriglieri F."/>
            <person name="Kristensen J.M."/>
            <person name="Kirkegaard R.H."/>
            <person name="Michaelsen T.Y."/>
            <person name="Andersen M.H."/>
            <person name="Karst S.M."/>
            <person name="Dueholm M.S."/>
            <person name="Nielsen P.H."/>
            <person name="Albertsen M."/>
        </authorList>
    </citation>
    <scope>NUCLEOTIDE SEQUENCE</scope>
    <source>
        <strain evidence="2">EsbW_18-Q3-R4-48_MAXAC.044</strain>
    </source>
</reference>
<organism evidence="2 3">
    <name type="scientific">Candidatus Propionivibrio dominans</name>
    <dbReference type="NCBI Taxonomy" id="2954373"/>
    <lineage>
        <taxon>Bacteria</taxon>
        <taxon>Pseudomonadati</taxon>
        <taxon>Pseudomonadota</taxon>
        <taxon>Betaproteobacteria</taxon>
        <taxon>Rhodocyclales</taxon>
        <taxon>Rhodocyclaceae</taxon>
        <taxon>Propionivibrio</taxon>
    </lineage>
</organism>
<dbReference type="EMBL" id="JADJNC010000067">
    <property type="protein sequence ID" value="MBK7425399.1"/>
    <property type="molecule type" value="Genomic_DNA"/>
</dbReference>
<sequence>MKIGSDDLPKLQLSLLAALIMMAIGAGIVYLSLSLIKTAKLEQAAAQAERNDFDGKLNRVRSEEDEIRKKSAMFHKLQARGMVGEEQRLEWVELLKEIRDRRRLLDLQYEIAPQRPLDATLGSGFAYYASNMKVQLKLLHEEDLTRLLDDLRQQARALIQIKSCNVSRLPRGGAEGGTAAQLQADCQIDWVTLHEVASK</sequence>
<evidence type="ECO:0000313" key="2">
    <source>
        <dbReference type="EMBL" id="MBK7425399.1"/>
    </source>
</evidence>
<dbReference type="AlphaFoldDB" id="A0A9D7FJK5"/>
<name>A0A9D7FJK5_9RHOO</name>
<proteinExistence type="predicted"/>
<keyword evidence="1" id="KW-0472">Membrane</keyword>
<dbReference type="Proteomes" id="UP000886602">
    <property type="component" value="Unassembled WGS sequence"/>
</dbReference>
<feature type="transmembrane region" description="Helical" evidence="1">
    <location>
        <begin position="12"/>
        <end position="33"/>
    </location>
</feature>
<comment type="caution">
    <text evidence="2">The sequence shown here is derived from an EMBL/GenBank/DDBJ whole genome shotgun (WGS) entry which is preliminary data.</text>
</comment>
<keyword evidence="1" id="KW-1133">Transmembrane helix</keyword>
<evidence type="ECO:0000256" key="1">
    <source>
        <dbReference type="SAM" id="Phobius"/>
    </source>
</evidence>
<keyword evidence="1" id="KW-0812">Transmembrane</keyword>
<gene>
    <name evidence="2" type="ORF">IPJ48_21235</name>
</gene>
<protein>
    <submittedName>
        <fullName evidence="2">Uncharacterized protein</fullName>
    </submittedName>
</protein>
<accession>A0A9D7FJK5</accession>